<dbReference type="InterPro" id="IPR039581">
    <property type="entry name" value="FNDC11"/>
</dbReference>
<keyword evidence="5" id="KW-1185">Reference proteome</keyword>
<dbReference type="Proteomes" id="UP000053605">
    <property type="component" value="Unassembled WGS sequence"/>
</dbReference>
<dbReference type="PhylomeDB" id="A0A091VP37"/>
<dbReference type="InterPro" id="IPR048317">
    <property type="entry name" value="DUF5581_C"/>
</dbReference>
<protein>
    <submittedName>
        <fullName evidence="4">Uncharacterized protein C20orf195</fullName>
    </submittedName>
</protein>
<dbReference type="Gene3D" id="2.60.40.10">
    <property type="entry name" value="Immunoglobulins"/>
    <property type="match status" value="1"/>
</dbReference>
<dbReference type="PANTHER" id="PTHR14537">
    <property type="entry name" value="FIBRONECTIN TYPE III DOMAIN-CONTAINING PROTEIN 11"/>
    <property type="match status" value="1"/>
</dbReference>
<dbReference type="Pfam" id="PF17744">
    <property type="entry name" value="DUF5581"/>
    <property type="match status" value="1"/>
</dbReference>
<evidence type="ECO:0000256" key="1">
    <source>
        <dbReference type="SAM" id="Coils"/>
    </source>
</evidence>
<organism evidence="4 5">
    <name type="scientific">Opisthocomus hoazin</name>
    <name type="common">Hoatzin</name>
    <name type="synonym">Phasianus hoazin</name>
    <dbReference type="NCBI Taxonomy" id="30419"/>
    <lineage>
        <taxon>Eukaryota</taxon>
        <taxon>Metazoa</taxon>
        <taxon>Chordata</taxon>
        <taxon>Craniata</taxon>
        <taxon>Vertebrata</taxon>
        <taxon>Euteleostomi</taxon>
        <taxon>Archelosauria</taxon>
        <taxon>Archosauria</taxon>
        <taxon>Dinosauria</taxon>
        <taxon>Saurischia</taxon>
        <taxon>Theropoda</taxon>
        <taxon>Coelurosauria</taxon>
        <taxon>Aves</taxon>
        <taxon>Neognathae</taxon>
        <taxon>Neoaves</taxon>
        <taxon>Opisthocomiformes</taxon>
        <taxon>Opisthocomidae</taxon>
        <taxon>Opisthocomus</taxon>
    </lineage>
</organism>
<name>A0A091VP37_OPIHO</name>
<dbReference type="InterPro" id="IPR036116">
    <property type="entry name" value="FN3_sf"/>
</dbReference>
<feature type="coiled-coil region" evidence="1">
    <location>
        <begin position="109"/>
        <end position="139"/>
    </location>
</feature>
<dbReference type="InterPro" id="IPR013783">
    <property type="entry name" value="Ig-like_fold"/>
</dbReference>
<dbReference type="PROSITE" id="PS50853">
    <property type="entry name" value="FN3"/>
    <property type="match status" value="1"/>
</dbReference>
<feature type="domain" description="Fibronectin type-III" evidence="3">
    <location>
        <begin position="203"/>
        <end position="302"/>
    </location>
</feature>
<sequence length="305" mass="35676">SFGIMDTSRNGPENGSERAAQSEEQPGNASLERYSKRRSLVMRFLQSELSPCRLQHYQSKAELLKKCGFYLQIEPRYLHMREQNQVITRTDILQMVDRCQLQRMKKVAKNQCEIQLSLLTELLEQLQRGREELSRHLETCDMVTFLSSWDFTMQKLLQLIEFLKILPSLQVPGKLHIKHCLMLQADLHRARLPNIRLSLHTKPPVIFDRKESFAYKERARLQWFPETQESHLERYDLQVKLVTSGSPTEMGYGRLQTVTSNMCIVQGLQPDRCYEFTIRRSTTETLVLEKWQDSITLKTRAAAAE</sequence>
<dbReference type="SUPFAM" id="SSF49265">
    <property type="entry name" value="Fibronectin type III"/>
    <property type="match status" value="1"/>
</dbReference>
<dbReference type="InterPro" id="IPR003961">
    <property type="entry name" value="FN3_dom"/>
</dbReference>
<evidence type="ECO:0000313" key="4">
    <source>
        <dbReference type="EMBL" id="KFR04999.1"/>
    </source>
</evidence>
<gene>
    <name evidence="4" type="ORF">N306_00367</name>
</gene>
<feature type="non-terminal residue" evidence="4">
    <location>
        <position position="305"/>
    </location>
</feature>
<proteinExistence type="predicted"/>
<accession>A0A091VP37</accession>
<reference evidence="4 5" key="1">
    <citation type="submission" date="2014-04" db="EMBL/GenBank/DDBJ databases">
        <title>Genome evolution of avian class.</title>
        <authorList>
            <person name="Zhang G."/>
            <person name="Li C."/>
        </authorList>
    </citation>
    <scope>NUCLEOTIDE SEQUENCE [LARGE SCALE GENOMIC DNA]</scope>
    <source>
        <strain evidence="4">BGI_N306</strain>
    </source>
</reference>
<dbReference type="CDD" id="cd00063">
    <property type="entry name" value="FN3"/>
    <property type="match status" value="1"/>
</dbReference>
<dbReference type="EMBL" id="KK734210">
    <property type="protein sequence ID" value="KFR04999.1"/>
    <property type="molecule type" value="Genomic_DNA"/>
</dbReference>
<feature type="region of interest" description="Disordered" evidence="2">
    <location>
        <begin position="1"/>
        <end position="32"/>
    </location>
</feature>
<dbReference type="InterPro" id="IPR049231">
    <property type="entry name" value="DUF5581_N"/>
</dbReference>
<keyword evidence="1" id="KW-0175">Coiled coil</keyword>
<evidence type="ECO:0000259" key="3">
    <source>
        <dbReference type="PROSITE" id="PS50853"/>
    </source>
</evidence>
<feature type="non-terminal residue" evidence="4">
    <location>
        <position position="1"/>
    </location>
</feature>
<dbReference type="Pfam" id="PF20996">
    <property type="entry name" value="DUF5581_N"/>
    <property type="match status" value="1"/>
</dbReference>
<dbReference type="AlphaFoldDB" id="A0A091VP37"/>
<evidence type="ECO:0000256" key="2">
    <source>
        <dbReference type="SAM" id="MobiDB-lite"/>
    </source>
</evidence>
<evidence type="ECO:0000313" key="5">
    <source>
        <dbReference type="Proteomes" id="UP000053605"/>
    </source>
</evidence>